<name>A0A091GHC7_CUCCA</name>
<gene>
    <name evidence="5" type="ORF">N303_09322</name>
</gene>
<sequence>MSSDSSKKRKPKVIRTDGGPQEGKRGKADGDQDTRYYSEESEVDLRDPIRDYELYRETCQELQRLMAEIQELKSRGVKDNAAEIDERRIQSCVHFMTLKKLNRLAHIRLKKGRDQTHEAKQKVDAYHLQLQNLLYEVMHLQKEITKCLEFKSKHEEIELVSLEEFYKEAPPEISRPAVTLSEPHQQTLARLDWELEQRKRLAEKYKECLTSKEKILKEIEVKKEYLSSLQPRLNSIMQASLPVQEYLFMPFDQAHKQYETARHLPPPLYVLFVQASAYGQACDKKLVVAIEGSVEEAKALYKPPEDSQDDESDSDVEEEQTTKRRRPTLGVQLDDKRKEMLKRHPLSVTIDLKCKDENVLHLTFYYLMNLNVMTVKAKVTTAIELTTAISAGDLLSPDSLLNCLYPGDHGRKTPNPANQFQFDKVGIQTLSDYVTELGHPYVWVQKLGGLHFPKDQPQACRIPFPLHQNMEMGASHMELTVKLLRTRLQSRLALHKQFASLGECLAPRVVPGDGGAGEGPSCTGELTNVTLMVPRICSATLAKLQAAVVLNPGYSALPPVFSLCLNWKGERNGSNDDNIRAMESEVNVNYKELWGPKPGYQLLTNQLQRLCMVLDVYLETEPHDPSVEGPKEFPQEKMCLRLVRGPMRLKPFKFNYPQGFFSHR</sequence>
<dbReference type="PANTHER" id="PTHR13375:SF3">
    <property type="entry name" value="THO COMPLEX SUBUNIT 5 HOMOLOG"/>
    <property type="match status" value="1"/>
</dbReference>
<dbReference type="STRING" id="55661.A0A091GHC7"/>
<feature type="compositionally biased region" description="Basic and acidic residues" evidence="4">
    <location>
        <begin position="22"/>
        <end position="42"/>
    </location>
</feature>
<keyword evidence="3" id="KW-0539">Nucleus</keyword>
<dbReference type="PANTHER" id="PTHR13375">
    <property type="entry name" value="FMS INTERACTING PROTEIN"/>
    <property type="match status" value="1"/>
</dbReference>
<organism evidence="5 6">
    <name type="scientific">Cuculus canorus</name>
    <name type="common">Common cuckoo</name>
    <dbReference type="NCBI Taxonomy" id="55661"/>
    <lineage>
        <taxon>Eukaryota</taxon>
        <taxon>Metazoa</taxon>
        <taxon>Chordata</taxon>
        <taxon>Craniata</taxon>
        <taxon>Vertebrata</taxon>
        <taxon>Euteleostomi</taxon>
        <taxon>Archelosauria</taxon>
        <taxon>Archosauria</taxon>
        <taxon>Dinosauria</taxon>
        <taxon>Saurischia</taxon>
        <taxon>Theropoda</taxon>
        <taxon>Coelurosauria</taxon>
        <taxon>Aves</taxon>
        <taxon>Neognathae</taxon>
        <taxon>Neoaves</taxon>
        <taxon>Otidimorphae</taxon>
        <taxon>Cuculiformes</taxon>
        <taxon>Cuculidae</taxon>
        <taxon>Cuculus</taxon>
    </lineage>
</organism>
<keyword evidence="6" id="KW-1185">Reference proteome</keyword>
<evidence type="ECO:0000313" key="5">
    <source>
        <dbReference type="EMBL" id="KFO73557.1"/>
    </source>
</evidence>
<dbReference type="EMBL" id="KL447433">
    <property type="protein sequence ID" value="KFO73557.1"/>
    <property type="molecule type" value="Genomic_DNA"/>
</dbReference>
<comment type="subcellular location">
    <subcellularLocation>
        <location evidence="1">Nucleus</location>
    </subcellularLocation>
</comment>
<evidence type="ECO:0000256" key="2">
    <source>
        <dbReference type="ARBA" id="ARBA00008044"/>
    </source>
</evidence>
<dbReference type="GO" id="GO:0006406">
    <property type="term" value="P:mRNA export from nucleus"/>
    <property type="evidence" value="ECO:0007669"/>
    <property type="project" value="TreeGrafter"/>
</dbReference>
<evidence type="ECO:0000256" key="3">
    <source>
        <dbReference type="ARBA" id="ARBA00023242"/>
    </source>
</evidence>
<dbReference type="InterPro" id="IPR019163">
    <property type="entry name" value="THO_Thoc5"/>
</dbReference>
<protein>
    <submittedName>
        <fullName evidence="5">THO complex subunit 5</fullName>
    </submittedName>
</protein>
<accession>A0A091GHC7</accession>
<dbReference type="AlphaFoldDB" id="A0A091GHC7"/>
<dbReference type="Proteomes" id="UP000053760">
    <property type="component" value="Unassembled WGS sequence"/>
</dbReference>
<dbReference type="Pfam" id="PF09766">
    <property type="entry name" value="FmiP_Thoc5"/>
    <property type="match status" value="1"/>
</dbReference>
<evidence type="ECO:0000256" key="1">
    <source>
        <dbReference type="ARBA" id="ARBA00004123"/>
    </source>
</evidence>
<comment type="similarity">
    <text evidence="2">Belongs to the THOC5 family.</text>
</comment>
<feature type="region of interest" description="Disordered" evidence="4">
    <location>
        <begin position="1"/>
        <end position="42"/>
    </location>
</feature>
<evidence type="ECO:0000313" key="6">
    <source>
        <dbReference type="Proteomes" id="UP000053760"/>
    </source>
</evidence>
<evidence type="ECO:0000256" key="4">
    <source>
        <dbReference type="SAM" id="MobiDB-lite"/>
    </source>
</evidence>
<reference evidence="5 6" key="1">
    <citation type="submission" date="2014-04" db="EMBL/GenBank/DDBJ databases">
        <title>Genome evolution of avian class.</title>
        <authorList>
            <person name="Zhang G."/>
            <person name="Li C."/>
        </authorList>
    </citation>
    <scope>NUCLEOTIDE SEQUENCE [LARGE SCALE GENOMIC DNA]</scope>
    <source>
        <strain evidence="5">BGI_N303</strain>
    </source>
</reference>
<dbReference type="GO" id="GO:0000445">
    <property type="term" value="C:THO complex part of transcription export complex"/>
    <property type="evidence" value="ECO:0007669"/>
    <property type="project" value="TreeGrafter"/>
</dbReference>
<feature type="region of interest" description="Disordered" evidence="4">
    <location>
        <begin position="299"/>
        <end position="329"/>
    </location>
</feature>
<dbReference type="GO" id="GO:0003729">
    <property type="term" value="F:mRNA binding"/>
    <property type="evidence" value="ECO:0007669"/>
    <property type="project" value="TreeGrafter"/>
</dbReference>
<proteinExistence type="inferred from homology"/>
<feature type="compositionally biased region" description="Acidic residues" evidence="4">
    <location>
        <begin position="306"/>
        <end position="319"/>
    </location>
</feature>